<evidence type="ECO:0000313" key="2">
    <source>
        <dbReference type="Proteomes" id="UP001188597"/>
    </source>
</evidence>
<dbReference type="EMBL" id="JAVXUP010000812">
    <property type="protein sequence ID" value="KAK3020467.1"/>
    <property type="molecule type" value="Genomic_DNA"/>
</dbReference>
<reference evidence="1" key="1">
    <citation type="submission" date="2022-12" db="EMBL/GenBank/DDBJ databases">
        <title>Draft genome assemblies for two species of Escallonia (Escalloniales).</title>
        <authorList>
            <person name="Chanderbali A."/>
            <person name="Dervinis C."/>
            <person name="Anghel I."/>
            <person name="Soltis D."/>
            <person name="Soltis P."/>
            <person name="Zapata F."/>
        </authorList>
    </citation>
    <scope>NUCLEOTIDE SEQUENCE</scope>
    <source>
        <strain evidence="1">UCBG64.0493</strain>
        <tissue evidence="1">Leaf</tissue>
    </source>
</reference>
<gene>
    <name evidence="1" type="ORF">RJ639_047121</name>
</gene>
<organism evidence="1 2">
    <name type="scientific">Escallonia herrerae</name>
    <dbReference type="NCBI Taxonomy" id="1293975"/>
    <lineage>
        <taxon>Eukaryota</taxon>
        <taxon>Viridiplantae</taxon>
        <taxon>Streptophyta</taxon>
        <taxon>Embryophyta</taxon>
        <taxon>Tracheophyta</taxon>
        <taxon>Spermatophyta</taxon>
        <taxon>Magnoliopsida</taxon>
        <taxon>eudicotyledons</taxon>
        <taxon>Gunneridae</taxon>
        <taxon>Pentapetalae</taxon>
        <taxon>asterids</taxon>
        <taxon>campanulids</taxon>
        <taxon>Escalloniales</taxon>
        <taxon>Escalloniaceae</taxon>
        <taxon>Escallonia</taxon>
    </lineage>
</organism>
<sequence>MNHGILSYAENSAYVVNRHKITRQISVQRNYYTSFGPSINLMVLKQQAHPRRGAAIAGLAAEAAAIIVAELAKRSRRAALQ</sequence>
<dbReference type="AlphaFoldDB" id="A0AA88W5U5"/>
<evidence type="ECO:0000313" key="1">
    <source>
        <dbReference type="EMBL" id="KAK3020467.1"/>
    </source>
</evidence>
<keyword evidence="2" id="KW-1185">Reference proteome</keyword>
<dbReference type="Proteomes" id="UP001188597">
    <property type="component" value="Unassembled WGS sequence"/>
</dbReference>
<proteinExistence type="predicted"/>
<name>A0AA88W5U5_9ASTE</name>
<accession>A0AA88W5U5</accession>
<comment type="caution">
    <text evidence="1">The sequence shown here is derived from an EMBL/GenBank/DDBJ whole genome shotgun (WGS) entry which is preliminary data.</text>
</comment>
<protein>
    <submittedName>
        <fullName evidence="1">Uncharacterized protein</fullName>
    </submittedName>
</protein>